<name>A0AC61SBR4_9EURY</name>
<dbReference type="Proteomes" id="UP000315423">
    <property type="component" value="Unassembled WGS sequence"/>
</dbReference>
<comment type="caution">
    <text evidence="1">The sequence shown here is derived from an EMBL/GenBank/DDBJ whole genome shotgun (WGS) entry which is preliminary data.</text>
</comment>
<evidence type="ECO:0000313" key="2">
    <source>
        <dbReference type="Proteomes" id="UP000315423"/>
    </source>
</evidence>
<dbReference type="EMBL" id="QYBA01000077">
    <property type="protein sequence ID" value="TKY92099.1"/>
    <property type="molecule type" value="Genomic_DNA"/>
</dbReference>
<accession>A0AC61SBR4</accession>
<proteinExistence type="predicted"/>
<evidence type="ECO:0000313" key="1">
    <source>
        <dbReference type="EMBL" id="TKY92099.1"/>
    </source>
</evidence>
<gene>
    <name evidence="1" type="ORF">C5S46_02410</name>
</gene>
<protein>
    <submittedName>
        <fullName evidence="1">Uncharacterized protein</fullName>
    </submittedName>
</protein>
<reference evidence="1" key="1">
    <citation type="submission" date="2018-09" db="EMBL/GenBank/DDBJ databases">
        <title>A genomic encyclopedia of anaerobic methanotrophic archaea.</title>
        <authorList>
            <person name="Skennerton C.T."/>
            <person name="Chadwick G.L."/>
            <person name="Laso-Perez R."/>
            <person name="Leu A.O."/>
            <person name="Speth D.R."/>
            <person name="Yu H."/>
            <person name="Morgan-Lang C."/>
            <person name="Hatzenpichler R."/>
            <person name="Goudeau D."/>
            <person name="Malmstrom R."/>
            <person name="Woyke T."/>
            <person name="Hallam S."/>
            <person name="Tyson G.W."/>
            <person name="Wegener G."/>
            <person name="Boetius A."/>
            <person name="Orphan V.J."/>
        </authorList>
    </citation>
    <scope>NUCLEOTIDE SEQUENCE</scope>
    <source>
        <strain evidence="1">CONS3730D10UFb2</strain>
    </source>
</reference>
<organism evidence="1 2">
    <name type="scientific">Candidatus Methanomarinus sp</name>
    <dbReference type="NCBI Taxonomy" id="3386244"/>
    <lineage>
        <taxon>Archaea</taxon>
        <taxon>Methanobacteriati</taxon>
        <taxon>Methanobacteriota</taxon>
        <taxon>Stenosarchaea group</taxon>
        <taxon>Methanomicrobia</taxon>
        <taxon>Methanosarcinales</taxon>
        <taxon>ANME-2 cluster</taxon>
        <taxon>Candidatus Methanocomedenaceae</taxon>
        <taxon>Candidatus Methanomarinus</taxon>
    </lineage>
</organism>
<sequence>MDIRIIVAIIGLIGMIVAALITVSPYFMPTSDPTPDPTPIGSPTSTSIPTSAPTQTAPSETPTHPPIWSWQKIDGLPRQINTLVVDPTNSHVLYAGTGASGLGSSVYKSVDAGMTWYLASDGLPSEDVEALALSHDASPILYAAADSGDIFTSTNGAESWTQLGNVELMGFENRLAVAPSDENVLFIVKDTRGVACSSDGGYNWWSVGKGLPQDEYGDVNAAQSLAIDPTDANVVYLGTGWGSFYGNGVYKSIDGGETWSPSNKGMLDYGITALAVNPMDPQIVYAGGDNGELFKSNNGGATWSTIQLPDQTSIHDITIDPITPETIYLLCERVGIFISKDGGATWHVLGKPIKPDYPSFTAMAIIFEPQQVLIVGVRDEGGWRYVTKD</sequence>